<evidence type="ECO:0000313" key="3">
    <source>
        <dbReference type="Proteomes" id="UP000708208"/>
    </source>
</evidence>
<proteinExistence type="predicted"/>
<feature type="region of interest" description="Disordered" evidence="1">
    <location>
        <begin position="1"/>
        <end position="24"/>
    </location>
</feature>
<dbReference type="OrthoDB" id="6768201at2759"/>
<dbReference type="Proteomes" id="UP000708208">
    <property type="component" value="Unassembled WGS sequence"/>
</dbReference>
<dbReference type="EMBL" id="CAJVCH010570864">
    <property type="protein sequence ID" value="CAG7836064.1"/>
    <property type="molecule type" value="Genomic_DNA"/>
</dbReference>
<reference evidence="2" key="1">
    <citation type="submission" date="2021-06" db="EMBL/GenBank/DDBJ databases">
        <authorList>
            <person name="Hodson N. C."/>
            <person name="Mongue J. A."/>
            <person name="Jaron S. K."/>
        </authorList>
    </citation>
    <scope>NUCLEOTIDE SEQUENCE</scope>
</reference>
<keyword evidence="3" id="KW-1185">Reference proteome</keyword>
<sequence length="215" mass="23854">MYHVINNIGTTSRATSKGLQQPKNSYPKKIRNPSIFRKRTGCHQGSIVGLNGILPESLMSQALVCKIIKEYIEANVLENDSVLHLTGAHNKTEKLTPGSCMRNIWFSEKIMIVRAMTGRGVLPRIKFRRNVNINLAYYVANVLKPIRVDGVAKMYGEGASFIVHQDAASSHTARYKQAYPGELKAKTGINAYSKSRNPGKVAGDYQNGLSQDQVF</sequence>
<evidence type="ECO:0000256" key="1">
    <source>
        <dbReference type="SAM" id="MobiDB-lite"/>
    </source>
</evidence>
<gene>
    <name evidence="2" type="ORF">AFUS01_LOCUS45352</name>
</gene>
<evidence type="ECO:0000313" key="2">
    <source>
        <dbReference type="EMBL" id="CAG7836064.1"/>
    </source>
</evidence>
<dbReference type="AlphaFoldDB" id="A0A8J2LNQ0"/>
<feature type="compositionally biased region" description="Polar residues" evidence="1">
    <location>
        <begin position="7"/>
        <end position="24"/>
    </location>
</feature>
<comment type="caution">
    <text evidence="2">The sequence shown here is derived from an EMBL/GenBank/DDBJ whole genome shotgun (WGS) entry which is preliminary data.</text>
</comment>
<organism evidence="2 3">
    <name type="scientific">Allacma fusca</name>
    <dbReference type="NCBI Taxonomy" id="39272"/>
    <lineage>
        <taxon>Eukaryota</taxon>
        <taxon>Metazoa</taxon>
        <taxon>Ecdysozoa</taxon>
        <taxon>Arthropoda</taxon>
        <taxon>Hexapoda</taxon>
        <taxon>Collembola</taxon>
        <taxon>Symphypleona</taxon>
        <taxon>Sminthuridae</taxon>
        <taxon>Allacma</taxon>
    </lineage>
</organism>
<name>A0A8J2LNQ0_9HEXA</name>
<protein>
    <submittedName>
        <fullName evidence="2">Uncharacterized protein</fullName>
    </submittedName>
</protein>
<accession>A0A8J2LNQ0</accession>